<dbReference type="SUPFAM" id="SSF51338">
    <property type="entry name" value="Composite domain of metallo-dependent hydrolases"/>
    <property type="match status" value="1"/>
</dbReference>
<dbReference type="Pfam" id="PF01979">
    <property type="entry name" value="Amidohydro_1"/>
    <property type="match status" value="1"/>
</dbReference>
<protein>
    <recommendedName>
        <fullName evidence="2">Amidohydrolase-related domain-containing protein</fullName>
    </recommendedName>
</protein>
<dbReference type="CDD" id="cd01298">
    <property type="entry name" value="ATZ_TRZ_like"/>
    <property type="match status" value="1"/>
</dbReference>
<keyword evidence="1" id="KW-0378">Hydrolase</keyword>
<dbReference type="PANTHER" id="PTHR43794:SF11">
    <property type="entry name" value="AMIDOHYDROLASE-RELATED DOMAIN-CONTAINING PROTEIN"/>
    <property type="match status" value="1"/>
</dbReference>
<evidence type="ECO:0000313" key="3">
    <source>
        <dbReference type="EMBL" id="KAK8017485.1"/>
    </source>
</evidence>
<proteinExistence type="predicted"/>
<dbReference type="PANTHER" id="PTHR43794">
    <property type="entry name" value="AMINOHYDROLASE SSNA-RELATED"/>
    <property type="match status" value="1"/>
</dbReference>
<dbReference type="Gene3D" id="3.20.20.140">
    <property type="entry name" value="Metal-dependent hydrolases"/>
    <property type="match status" value="1"/>
</dbReference>
<accession>A0ABR1RR92</accession>
<evidence type="ECO:0000256" key="1">
    <source>
        <dbReference type="ARBA" id="ARBA00022801"/>
    </source>
</evidence>
<dbReference type="InterPro" id="IPR011059">
    <property type="entry name" value="Metal-dep_hydrolase_composite"/>
</dbReference>
<sequence length="502" mass="53779">MSDSPEITLLRDVTIITVDARRRIILNGFLLIQDGRITHVSSKPPNQIPEETRILSLSGRIVIPGLINSHAHLAQSLLRGLAEDLPLHSWLCDRIWPLEAAYSGEGDAADGYVAARLTIAEMLRSGTTCFLEAMLTHGSGFANVARAVSEMGIRACLVSLESAPANCKDSVQLTSETKGKLVKFVETNPALEIADARDKDLDHMSIPSLLAAHTEFHGTCHDRIHVWAACGTPRGAPLSSFTEVGKACKQHGIGSTMHCAEAPRDLPIFRELYGKTPMQFCQDAGLAGPKTVLAHMCHLDMDVDLAILKESQTTVAHNPTSNLKLASGIAKVPQMLEEGVNVALGTDGAPCNNSYDILRETHLASILHKGNLLDAGSIGAHEALEMATIRGAKALGLEAEIGSLEVGKKADLVVLDVRASWAAPWSPELFPHGGIDPVSLVVGSCTGRDVTHVMVDGRILVEDGRLLVADETTIIQSARLAVAGIQERSGVRASRKAGWEYE</sequence>
<dbReference type="SUPFAM" id="SSF51556">
    <property type="entry name" value="Metallo-dependent hydrolases"/>
    <property type="match status" value="1"/>
</dbReference>
<evidence type="ECO:0000259" key="2">
    <source>
        <dbReference type="Pfam" id="PF01979"/>
    </source>
</evidence>
<dbReference type="InterPro" id="IPR050287">
    <property type="entry name" value="MTA/SAH_deaminase"/>
</dbReference>
<dbReference type="InterPro" id="IPR006680">
    <property type="entry name" value="Amidohydro-rel"/>
</dbReference>
<gene>
    <name evidence="3" type="ORF">PG993_013811</name>
</gene>
<feature type="domain" description="Amidohydrolase-related" evidence="2">
    <location>
        <begin position="61"/>
        <end position="459"/>
    </location>
</feature>
<dbReference type="EMBL" id="JAQQWK010000013">
    <property type="protein sequence ID" value="KAK8017485.1"/>
    <property type="molecule type" value="Genomic_DNA"/>
</dbReference>
<dbReference type="InterPro" id="IPR032466">
    <property type="entry name" value="Metal_Hydrolase"/>
</dbReference>
<comment type="caution">
    <text evidence="3">The sequence shown here is derived from an EMBL/GenBank/DDBJ whole genome shotgun (WGS) entry which is preliminary data.</text>
</comment>
<dbReference type="Proteomes" id="UP001444661">
    <property type="component" value="Unassembled WGS sequence"/>
</dbReference>
<name>A0ABR1RR92_9PEZI</name>
<dbReference type="Gene3D" id="2.30.40.10">
    <property type="entry name" value="Urease, subunit C, domain 1"/>
    <property type="match status" value="1"/>
</dbReference>
<organism evidence="3 4">
    <name type="scientific">Apiospora rasikravindrae</name>
    <dbReference type="NCBI Taxonomy" id="990691"/>
    <lineage>
        <taxon>Eukaryota</taxon>
        <taxon>Fungi</taxon>
        <taxon>Dikarya</taxon>
        <taxon>Ascomycota</taxon>
        <taxon>Pezizomycotina</taxon>
        <taxon>Sordariomycetes</taxon>
        <taxon>Xylariomycetidae</taxon>
        <taxon>Amphisphaeriales</taxon>
        <taxon>Apiosporaceae</taxon>
        <taxon>Apiospora</taxon>
    </lineage>
</organism>
<reference evidence="3 4" key="1">
    <citation type="submission" date="2023-01" db="EMBL/GenBank/DDBJ databases">
        <title>Analysis of 21 Apiospora genomes using comparative genomics revels a genus with tremendous synthesis potential of carbohydrate active enzymes and secondary metabolites.</title>
        <authorList>
            <person name="Sorensen T."/>
        </authorList>
    </citation>
    <scope>NUCLEOTIDE SEQUENCE [LARGE SCALE GENOMIC DNA]</scope>
    <source>
        <strain evidence="3 4">CBS 33761</strain>
    </source>
</reference>
<keyword evidence="4" id="KW-1185">Reference proteome</keyword>
<evidence type="ECO:0000313" key="4">
    <source>
        <dbReference type="Proteomes" id="UP001444661"/>
    </source>
</evidence>